<dbReference type="EMBL" id="BGPR01144958">
    <property type="protein sequence ID" value="GBN75031.1"/>
    <property type="molecule type" value="Genomic_DNA"/>
</dbReference>
<keyword evidence="2" id="KW-1185">Reference proteome</keyword>
<accession>A0A4Y2RHC5</accession>
<dbReference type="Proteomes" id="UP000499080">
    <property type="component" value="Unassembled WGS sequence"/>
</dbReference>
<evidence type="ECO:0000313" key="2">
    <source>
        <dbReference type="Proteomes" id="UP000499080"/>
    </source>
</evidence>
<organism evidence="1 2">
    <name type="scientific">Araneus ventricosus</name>
    <name type="common">Orbweaver spider</name>
    <name type="synonym">Epeira ventricosa</name>
    <dbReference type="NCBI Taxonomy" id="182803"/>
    <lineage>
        <taxon>Eukaryota</taxon>
        <taxon>Metazoa</taxon>
        <taxon>Ecdysozoa</taxon>
        <taxon>Arthropoda</taxon>
        <taxon>Chelicerata</taxon>
        <taxon>Arachnida</taxon>
        <taxon>Araneae</taxon>
        <taxon>Araneomorphae</taxon>
        <taxon>Entelegynae</taxon>
        <taxon>Araneoidea</taxon>
        <taxon>Araneidae</taxon>
        <taxon>Araneus</taxon>
    </lineage>
</organism>
<sequence length="125" mass="13986">MTEREESVFTRSAMHGDIDDVEDITEVVHEVPEIRAEVLQLPEDAAADDDDHIVKDGQRDDCQPTVVELSGGIEDQGPEESADRTSVAFSRPIKTQIHELLSVQKLLVFKYLHTLTAILEITRSC</sequence>
<comment type="caution">
    <text evidence="1">The sequence shown here is derived from an EMBL/GenBank/DDBJ whole genome shotgun (WGS) entry which is preliminary data.</text>
</comment>
<reference evidence="1 2" key="1">
    <citation type="journal article" date="2019" name="Sci. Rep.">
        <title>Orb-weaving spider Araneus ventricosus genome elucidates the spidroin gene catalogue.</title>
        <authorList>
            <person name="Kono N."/>
            <person name="Nakamura H."/>
            <person name="Ohtoshi R."/>
            <person name="Moran D.A.P."/>
            <person name="Shinohara A."/>
            <person name="Yoshida Y."/>
            <person name="Fujiwara M."/>
            <person name="Mori M."/>
            <person name="Tomita M."/>
            <person name="Arakawa K."/>
        </authorList>
    </citation>
    <scope>NUCLEOTIDE SEQUENCE [LARGE SCALE GENOMIC DNA]</scope>
</reference>
<protein>
    <submittedName>
        <fullName evidence="1">Uncharacterized protein</fullName>
    </submittedName>
</protein>
<dbReference type="AlphaFoldDB" id="A0A4Y2RHC5"/>
<proteinExistence type="predicted"/>
<gene>
    <name evidence="1" type="ORF">AVEN_33196_1</name>
</gene>
<evidence type="ECO:0000313" key="1">
    <source>
        <dbReference type="EMBL" id="GBN75031.1"/>
    </source>
</evidence>
<name>A0A4Y2RHC5_ARAVE</name>